<accession>A0A098EP01</accession>
<dbReference type="PANTHER" id="PTHR45663:SF11">
    <property type="entry name" value="GEO12009P1"/>
    <property type="match status" value="1"/>
</dbReference>
<keyword evidence="4" id="KW-1133">Transmembrane helix</keyword>
<protein>
    <submittedName>
        <fullName evidence="6">Thioredoxin</fullName>
    </submittedName>
</protein>
<keyword evidence="4" id="KW-0472">Membrane</keyword>
<evidence type="ECO:0000259" key="5">
    <source>
        <dbReference type="PROSITE" id="PS51352"/>
    </source>
</evidence>
<evidence type="ECO:0000313" key="7">
    <source>
        <dbReference type="Proteomes" id="UP000043699"/>
    </source>
</evidence>
<name>A0A098EP01_9BACL</name>
<feature type="domain" description="Thioredoxin" evidence="5">
    <location>
        <begin position="56"/>
        <end position="164"/>
    </location>
</feature>
<evidence type="ECO:0000256" key="4">
    <source>
        <dbReference type="SAM" id="Phobius"/>
    </source>
</evidence>
<evidence type="ECO:0000256" key="2">
    <source>
        <dbReference type="ARBA" id="ARBA00023157"/>
    </source>
</evidence>
<dbReference type="OrthoDB" id="32134at2"/>
<keyword evidence="4" id="KW-0812">Transmembrane</keyword>
<evidence type="ECO:0000256" key="3">
    <source>
        <dbReference type="ARBA" id="ARBA00023284"/>
    </source>
</evidence>
<proteinExistence type="inferred from homology"/>
<gene>
    <name evidence="6" type="primary">trxA_2</name>
    <name evidence="6" type="ORF">BN1080_02505</name>
</gene>
<dbReference type="AlphaFoldDB" id="A0A098EP01"/>
<organism evidence="6 7">
    <name type="scientific">Planococcus massiliensis</name>
    <dbReference type="NCBI Taxonomy" id="1499687"/>
    <lineage>
        <taxon>Bacteria</taxon>
        <taxon>Bacillati</taxon>
        <taxon>Bacillota</taxon>
        <taxon>Bacilli</taxon>
        <taxon>Bacillales</taxon>
        <taxon>Caryophanaceae</taxon>
        <taxon>Planococcus</taxon>
    </lineage>
</organism>
<dbReference type="GO" id="GO:0015035">
    <property type="term" value="F:protein-disulfide reductase activity"/>
    <property type="evidence" value="ECO:0007669"/>
    <property type="project" value="TreeGrafter"/>
</dbReference>
<reference evidence="6 7" key="1">
    <citation type="submission" date="2014-09" db="EMBL/GenBank/DDBJ databases">
        <authorList>
            <person name="Urmite Genomes Urmite Genomes"/>
        </authorList>
    </citation>
    <scope>NUCLEOTIDE SEQUENCE [LARGE SCALE GENOMIC DNA]</scope>
    <source>
        <strain evidence="6 7">ES2</strain>
    </source>
</reference>
<keyword evidence="3" id="KW-0676">Redox-active center</keyword>
<keyword evidence="7" id="KW-1185">Reference proteome</keyword>
<evidence type="ECO:0000256" key="1">
    <source>
        <dbReference type="ARBA" id="ARBA00008987"/>
    </source>
</evidence>
<dbReference type="Pfam" id="PF00085">
    <property type="entry name" value="Thioredoxin"/>
    <property type="match status" value="1"/>
</dbReference>
<dbReference type="GO" id="GO:0045454">
    <property type="term" value="P:cell redox homeostasis"/>
    <property type="evidence" value="ECO:0007669"/>
    <property type="project" value="TreeGrafter"/>
</dbReference>
<feature type="transmembrane region" description="Helical" evidence="4">
    <location>
        <begin position="12"/>
        <end position="30"/>
    </location>
</feature>
<evidence type="ECO:0000313" key="6">
    <source>
        <dbReference type="EMBL" id="CEG23527.1"/>
    </source>
</evidence>
<dbReference type="InterPro" id="IPR013766">
    <property type="entry name" value="Thioredoxin_domain"/>
</dbReference>
<dbReference type="PROSITE" id="PS51352">
    <property type="entry name" value="THIOREDOXIN_2"/>
    <property type="match status" value="1"/>
</dbReference>
<sequence length="165" mass="18924">MNTKTKKSGVSKLIWIAAAVVVIFGLIIFLTNQSNKSKLADNPYDKEDLNQATIDQLDDENYQNIALPDEVDKQIKSGEPTTVYFFSPLCQHCQVTTPILMPTAEDMDVEVLQYNILEYEQGWQDYFIEATPTLVHYEDGKEVARWVGEQPKENIEEFFNQVVLK</sequence>
<keyword evidence="2" id="KW-1015">Disulfide bond</keyword>
<dbReference type="CDD" id="cd02947">
    <property type="entry name" value="TRX_family"/>
    <property type="match status" value="1"/>
</dbReference>
<dbReference type="EMBL" id="CCXS01000001">
    <property type="protein sequence ID" value="CEG23527.1"/>
    <property type="molecule type" value="Genomic_DNA"/>
</dbReference>
<dbReference type="Gene3D" id="3.40.30.10">
    <property type="entry name" value="Glutaredoxin"/>
    <property type="match status" value="1"/>
</dbReference>
<dbReference type="STRING" id="1499687.BN1080_02505"/>
<comment type="similarity">
    <text evidence="1">Belongs to the thioredoxin family.</text>
</comment>
<dbReference type="SUPFAM" id="SSF52833">
    <property type="entry name" value="Thioredoxin-like"/>
    <property type="match status" value="1"/>
</dbReference>
<dbReference type="InterPro" id="IPR036249">
    <property type="entry name" value="Thioredoxin-like_sf"/>
</dbReference>
<dbReference type="Proteomes" id="UP000043699">
    <property type="component" value="Unassembled WGS sequence"/>
</dbReference>
<dbReference type="RefSeq" id="WP_052652340.1">
    <property type="nucleotide sequence ID" value="NZ_CCXS01000001.1"/>
</dbReference>
<dbReference type="GO" id="GO:0005829">
    <property type="term" value="C:cytosol"/>
    <property type="evidence" value="ECO:0007669"/>
    <property type="project" value="TreeGrafter"/>
</dbReference>
<dbReference type="PANTHER" id="PTHR45663">
    <property type="entry name" value="GEO12009P1"/>
    <property type="match status" value="1"/>
</dbReference>